<dbReference type="Proteomes" id="UP001180020">
    <property type="component" value="Unassembled WGS sequence"/>
</dbReference>
<evidence type="ECO:0000313" key="3">
    <source>
        <dbReference type="Proteomes" id="UP001180020"/>
    </source>
</evidence>
<accession>A0AAV9C8U8</accession>
<evidence type="ECO:0000259" key="1">
    <source>
        <dbReference type="Pfam" id="PF25418"/>
    </source>
</evidence>
<keyword evidence="3" id="KW-1185">Reference proteome</keyword>
<proteinExistence type="predicted"/>
<organism evidence="2 3">
    <name type="scientific">Acorus calamus</name>
    <name type="common">Sweet flag</name>
    <dbReference type="NCBI Taxonomy" id="4465"/>
    <lineage>
        <taxon>Eukaryota</taxon>
        <taxon>Viridiplantae</taxon>
        <taxon>Streptophyta</taxon>
        <taxon>Embryophyta</taxon>
        <taxon>Tracheophyta</taxon>
        <taxon>Spermatophyta</taxon>
        <taxon>Magnoliopsida</taxon>
        <taxon>Liliopsida</taxon>
        <taxon>Acoraceae</taxon>
        <taxon>Acorus</taxon>
    </lineage>
</organism>
<dbReference type="AlphaFoldDB" id="A0AAV9C8U8"/>
<reference evidence="2" key="2">
    <citation type="submission" date="2023-06" db="EMBL/GenBank/DDBJ databases">
        <authorList>
            <person name="Ma L."/>
            <person name="Liu K.-W."/>
            <person name="Li Z."/>
            <person name="Hsiao Y.-Y."/>
            <person name="Qi Y."/>
            <person name="Fu T."/>
            <person name="Tang G."/>
            <person name="Zhang D."/>
            <person name="Sun W.-H."/>
            <person name="Liu D.-K."/>
            <person name="Li Y."/>
            <person name="Chen G.-Z."/>
            <person name="Liu X.-D."/>
            <person name="Liao X.-Y."/>
            <person name="Jiang Y.-T."/>
            <person name="Yu X."/>
            <person name="Hao Y."/>
            <person name="Huang J."/>
            <person name="Zhao X.-W."/>
            <person name="Ke S."/>
            <person name="Chen Y.-Y."/>
            <person name="Wu W.-L."/>
            <person name="Hsu J.-L."/>
            <person name="Lin Y.-F."/>
            <person name="Huang M.-D."/>
            <person name="Li C.-Y."/>
            <person name="Huang L."/>
            <person name="Wang Z.-W."/>
            <person name="Zhao X."/>
            <person name="Zhong W.-Y."/>
            <person name="Peng D.-H."/>
            <person name="Ahmad S."/>
            <person name="Lan S."/>
            <person name="Zhang J.-S."/>
            <person name="Tsai W.-C."/>
            <person name="Van De Peer Y."/>
            <person name="Liu Z.-J."/>
        </authorList>
    </citation>
    <scope>NUCLEOTIDE SEQUENCE</scope>
    <source>
        <strain evidence="2">CP</strain>
        <tissue evidence="2">Leaves</tissue>
    </source>
</reference>
<feature type="domain" description="DUF7890" evidence="1">
    <location>
        <begin position="56"/>
        <end position="84"/>
    </location>
</feature>
<comment type="caution">
    <text evidence="2">The sequence shown here is derived from an EMBL/GenBank/DDBJ whole genome shotgun (WGS) entry which is preliminary data.</text>
</comment>
<sequence>MGNSCRVLERDCHIVEETHRVPKHPKQKRFSNGSKEEKSGCMKEYMDKEGGDQRGLVRVKILLTKQELALLLSKCDKNNGGILESIAREIKDKKTFAAADDLRSTCYDSWRPALDSIPE</sequence>
<reference evidence="2" key="1">
    <citation type="journal article" date="2023" name="Nat. Commun.">
        <title>Diploid and tetraploid genomes of Acorus and the evolution of monocots.</title>
        <authorList>
            <person name="Ma L."/>
            <person name="Liu K.W."/>
            <person name="Li Z."/>
            <person name="Hsiao Y.Y."/>
            <person name="Qi Y."/>
            <person name="Fu T."/>
            <person name="Tang G.D."/>
            <person name="Zhang D."/>
            <person name="Sun W.H."/>
            <person name="Liu D.K."/>
            <person name="Li Y."/>
            <person name="Chen G.Z."/>
            <person name="Liu X.D."/>
            <person name="Liao X.Y."/>
            <person name="Jiang Y.T."/>
            <person name="Yu X."/>
            <person name="Hao Y."/>
            <person name="Huang J."/>
            <person name="Zhao X.W."/>
            <person name="Ke S."/>
            <person name="Chen Y.Y."/>
            <person name="Wu W.L."/>
            <person name="Hsu J.L."/>
            <person name="Lin Y.F."/>
            <person name="Huang M.D."/>
            <person name="Li C.Y."/>
            <person name="Huang L."/>
            <person name="Wang Z.W."/>
            <person name="Zhao X."/>
            <person name="Zhong W.Y."/>
            <person name="Peng D.H."/>
            <person name="Ahmad S."/>
            <person name="Lan S."/>
            <person name="Zhang J.S."/>
            <person name="Tsai W.C."/>
            <person name="Van de Peer Y."/>
            <person name="Liu Z.J."/>
        </authorList>
    </citation>
    <scope>NUCLEOTIDE SEQUENCE</scope>
    <source>
        <strain evidence="2">CP</strain>
    </source>
</reference>
<protein>
    <recommendedName>
        <fullName evidence="1">DUF7890 domain-containing protein</fullName>
    </recommendedName>
</protein>
<dbReference type="Pfam" id="PF25418">
    <property type="entry name" value="DUF7890"/>
    <property type="match status" value="1"/>
</dbReference>
<name>A0AAV9C8U8_ACOCL</name>
<dbReference type="InterPro" id="IPR057212">
    <property type="entry name" value="DUF7890"/>
</dbReference>
<evidence type="ECO:0000313" key="2">
    <source>
        <dbReference type="EMBL" id="KAK1285170.1"/>
    </source>
</evidence>
<gene>
    <name evidence="2" type="ORF">QJS10_CPB20g02010</name>
</gene>
<dbReference type="EMBL" id="JAUJYO010000020">
    <property type="protein sequence ID" value="KAK1285170.1"/>
    <property type="molecule type" value="Genomic_DNA"/>
</dbReference>
<dbReference type="PANTHER" id="PTHR35704:SF1">
    <property type="entry name" value="OS02G0254600 PROTEIN"/>
    <property type="match status" value="1"/>
</dbReference>
<dbReference type="PANTHER" id="PTHR35704">
    <property type="entry name" value="OS02G0254600 PROTEIN"/>
    <property type="match status" value="1"/>
</dbReference>